<organism evidence="1 2">
    <name type="scientific">Cupriavidus pauculus</name>
    <dbReference type="NCBI Taxonomy" id="82633"/>
    <lineage>
        <taxon>Bacteria</taxon>
        <taxon>Pseudomonadati</taxon>
        <taxon>Pseudomonadota</taxon>
        <taxon>Betaproteobacteria</taxon>
        <taxon>Burkholderiales</taxon>
        <taxon>Burkholderiaceae</taxon>
        <taxon>Cupriavidus</taxon>
    </lineage>
</organism>
<evidence type="ECO:0000313" key="2">
    <source>
        <dbReference type="Proteomes" id="UP000234341"/>
    </source>
</evidence>
<dbReference type="OrthoDB" id="8717392at2"/>
<dbReference type="EMBL" id="PJRP01000009">
    <property type="protein sequence ID" value="PLP98901.1"/>
    <property type="molecule type" value="Genomic_DNA"/>
</dbReference>
<accession>A0A2N5C9M9</accession>
<reference evidence="1 2" key="1">
    <citation type="submission" date="2017-12" db="EMBL/GenBank/DDBJ databases">
        <title>Genome sequence of the active heterotrophic nitrifier-denitrifier, Cupriavidus pauculus UM1.</title>
        <authorList>
            <person name="Putonti C."/>
            <person name="Castignetti D."/>
        </authorList>
    </citation>
    <scope>NUCLEOTIDE SEQUENCE [LARGE SCALE GENOMIC DNA]</scope>
    <source>
        <strain evidence="1 2">UM1</strain>
    </source>
</reference>
<dbReference type="AlphaFoldDB" id="A0A2N5C9M9"/>
<gene>
    <name evidence="1" type="ORF">CYJ10_19135</name>
</gene>
<name>A0A2N5C9M9_9BURK</name>
<evidence type="ECO:0000313" key="1">
    <source>
        <dbReference type="EMBL" id="PLP98901.1"/>
    </source>
</evidence>
<sequence>MISAQARQSLERVLHRAVASRLVLADDDACEITRQEAQPAHDAPDDVVVVLTISSMGFRYMLFLRFCNDAASIGYFARGVAGNLHDALLELANLCCGAINQDLVRHFPDLGMSTPYVLGGQSLAHVDSLRPDYRADFDVAIGASVQVGVTMCMFTRVPIDFHLAQEIEEDASEGELELF</sequence>
<proteinExistence type="predicted"/>
<protein>
    <recommendedName>
        <fullName evidence="3">Chemotaxis protein CheX</fullName>
    </recommendedName>
</protein>
<evidence type="ECO:0008006" key="3">
    <source>
        <dbReference type="Google" id="ProtNLM"/>
    </source>
</evidence>
<comment type="caution">
    <text evidence="1">The sequence shown here is derived from an EMBL/GenBank/DDBJ whole genome shotgun (WGS) entry which is preliminary data.</text>
</comment>
<dbReference type="Proteomes" id="UP000234341">
    <property type="component" value="Unassembled WGS sequence"/>
</dbReference>